<protein>
    <submittedName>
        <fullName evidence="1">Outer membrane protein (Porin)</fullName>
    </submittedName>
</protein>
<dbReference type="EMBL" id="CP047045">
    <property type="protein sequence ID" value="QGZ93373.1"/>
    <property type="molecule type" value="Genomic_DNA"/>
</dbReference>
<proteinExistence type="predicted"/>
<evidence type="ECO:0000313" key="2">
    <source>
        <dbReference type="Proteomes" id="UP000431269"/>
    </source>
</evidence>
<dbReference type="Proteomes" id="UP000431269">
    <property type="component" value="Chromosome"/>
</dbReference>
<dbReference type="AlphaFoldDB" id="A0A6I6MQD1"/>
<name>A0A6I6MQD1_9CAUL</name>
<keyword evidence="2" id="KW-1185">Reference proteome</keyword>
<dbReference type="KEGG" id="tsv:DSM104635_00183"/>
<reference evidence="2" key="1">
    <citation type="submission" date="2019-12" db="EMBL/GenBank/DDBJ databases">
        <title>Complete genome of Terracaulis silvestris 0127_4.</title>
        <authorList>
            <person name="Vieira S."/>
            <person name="Riedel T."/>
            <person name="Sproer C."/>
            <person name="Pascual J."/>
            <person name="Boedeker C."/>
            <person name="Overmann J."/>
        </authorList>
    </citation>
    <scope>NUCLEOTIDE SEQUENCE [LARGE SCALE GENOMIC DNA]</scope>
    <source>
        <strain evidence="2">0127_4</strain>
    </source>
</reference>
<accession>A0A6I6MQD1</accession>
<dbReference type="SUPFAM" id="SSF56935">
    <property type="entry name" value="Porins"/>
    <property type="match status" value="1"/>
</dbReference>
<dbReference type="Pfam" id="PF10082">
    <property type="entry name" value="BBP2_2"/>
    <property type="match status" value="1"/>
</dbReference>
<dbReference type="InterPro" id="IPR018759">
    <property type="entry name" value="BBP2_2"/>
</dbReference>
<gene>
    <name evidence="1" type="ORF">DSM104635_00183</name>
</gene>
<evidence type="ECO:0000313" key="1">
    <source>
        <dbReference type="EMBL" id="QGZ93373.1"/>
    </source>
</evidence>
<sequence length="427" mass="47070">MPKCGVGAVASVLAAIFMIGDVRAQPQVEDGGTDYFRRDGNPSVRDRQVERSAELGWRLGGFWLKPQVSLDLGYSDNVAASETDPEASTVYQADVRIDLESNWGRHELHGSLDIPTVNYTSDFSATDVIAELGGRLDIDRGLSVNGGASYGRRTEPYSFLPSGVELSDPLEYDTTGAYVGFAQTFNRVRLAGRASMLERDFHDGELTNGLPFEVDDRDVTQVSYGLRADYAMTARTSLFVSAEANTREHDLVPPAVLVNKDSEGYEVLVGANFDLTHLMSGELGVGYYAQSFDEPGVEEQTGFAARGQIEWYPDELVTVTVGVERAVSEAFAVGARSLVNTDANIGIDYEYRRNIILSVASGYSFEEYGEIDRQDRRWTVYAGGEYEFNRFTSFNARIGHGEQESEGADFGRSYEENVASIGVRLRR</sequence>
<organism evidence="1 2">
    <name type="scientific">Terricaulis silvestris</name>
    <dbReference type="NCBI Taxonomy" id="2686094"/>
    <lineage>
        <taxon>Bacteria</taxon>
        <taxon>Pseudomonadati</taxon>
        <taxon>Pseudomonadota</taxon>
        <taxon>Alphaproteobacteria</taxon>
        <taxon>Caulobacterales</taxon>
        <taxon>Caulobacteraceae</taxon>
        <taxon>Terricaulis</taxon>
    </lineage>
</organism>